<proteinExistence type="predicted"/>
<dbReference type="RefSeq" id="WP_188087717.1">
    <property type="nucleotide sequence ID" value="NZ_JACVFC010000001.1"/>
</dbReference>
<dbReference type="PANTHER" id="PTHR34301:SF8">
    <property type="entry name" value="ATPASE DOMAIN-CONTAINING PROTEIN"/>
    <property type="match status" value="1"/>
</dbReference>
<dbReference type="Proteomes" id="UP000659124">
    <property type="component" value="Unassembled WGS sequence"/>
</dbReference>
<accession>A0ABR7TJJ2</accession>
<dbReference type="SUPFAM" id="SSF52540">
    <property type="entry name" value="P-loop containing nucleoside triphosphate hydrolases"/>
    <property type="match status" value="1"/>
</dbReference>
<dbReference type="Gene3D" id="1.10.10.10">
    <property type="entry name" value="Winged helix-like DNA-binding domain superfamily/Winged helix DNA-binding domain"/>
    <property type="match status" value="1"/>
</dbReference>
<dbReference type="PANTHER" id="PTHR34301">
    <property type="entry name" value="DNA-BINDING PROTEIN-RELATED"/>
    <property type="match status" value="1"/>
</dbReference>
<dbReference type="InterPro" id="IPR036390">
    <property type="entry name" value="WH_DNA-bd_sf"/>
</dbReference>
<dbReference type="SUPFAM" id="SSF46785">
    <property type="entry name" value="Winged helix' DNA-binding domain"/>
    <property type="match status" value="1"/>
</dbReference>
<evidence type="ECO:0000313" key="2">
    <source>
        <dbReference type="Proteomes" id="UP000659124"/>
    </source>
</evidence>
<sequence length="653" mass="76671">MSIFLYNPDKKDKTAFLDEFVVRTRIFDHLFWEISTDKMIVPEQHYMIVGQRGAGKTSMLLRLKYAVEDDQVLSKRVIPVMFGDEQYSIGELGNLWERIAAYLEENHGFEGIMGEIEPHIHERDYEEATFNILIKYLDQRKQDRIMLLIDNIGRLFDKFEINEIRRLRQVLQTWPHIRLVAASPVIVHYIVDYDQPLHEFFKIIRLNSLTDEEAMTLIRKLASIHHEEKKIEQILTTSPERVTTLNTLSDGIPRAIVLLFREFLDNEHGDVLSDLERVLDAVTPLYKHTMDKLPPQQQKIIDAMALHWEPMEVKDLTKTVRLESKVISAQLRQLEKSQLVLRSRTKTKNHLYQLEERFFNIWYVMRYGKSIHRDKVIWLMKFLVAWVDKEGLAESVREDVKEEKRGKLNDGTFKIYELTYSFFERIKIETGPLVEENGSAYFSSGMKVNDQDLLNAFEKEAEKGNLRKAIKTIIDVDFEKPENRDRMLKYLLENDSRLLVLADQLNNAPSHKGVRSSYFYRAVAFTLAYFSVKRAVIQHAEKDATRIMSNLLAFIDSNYQEKGISPREQAMLLMLMTFLFSAEYHNAIWKVLLYFDDKKMPLVFNLVRYYLATNMNEEVAASRLSTQLLSVLSPEHMNRFITGIQEMKSILKE</sequence>
<evidence type="ECO:0000313" key="1">
    <source>
        <dbReference type="EMBL" id="MBC9930653.1"/>
    </source>
</evidence>
<dbReference type="InterPro" id="IPR027417">
    <property type="entry name" value="P-loop_NTPase"/>
</dbReference>
<reference evidence="1 2" key="1">
    <citation type="submission" date="2020-09" db="EMBL/GenBank/DDBJ databases">
        <title>Genome sequences of type strains of Chitinophaga qingshengii and Chitinophaga varians.</title>
        <authorList>
            <person name="Kittiwongwattana C."/>
        </authorList>
    </citation>
    <scope>NUCLEOTIDE SEQUENCE [LARGE SCALE GENOMIC DNA]</scope>
    <source>
        <strain evidence="1 2">JCM 30026</strain>
    </source>
</reference>
<dbReference type="EMBL" id="JACVFC010000001">
    <property type="protein sequence ID" value="MBC9930653.1"/>
    <property type="molecule type" value="Genomic_DNA"/>
</dbReference>
<protein>
    <recommendedName>
        <fullName evidence="3">AAA+ ATPase domain-containing protein</fullName>
    </recommendedName>
</protein>
<evidence type="ECO:0008006" key="3">
    <source>
        <dbReference type="Google" id="ProtNLM"/>
    </source>
</evidence>
<organism evidence="1 2">
    <name type="scientific">Chitinophaga qingshengii</name>
    <dbReference type="NCBI Taxonomy" id="1569794"/>
    <lineage>
        <taxon>Bacteria</taxon>
        <taxon>Pseudomonadati</taxon>
        <taxon>Bacteroidota</taxon>
        <taxon>Chitinophagia</taxon>
        <taxon>Chitinophagales</taxon>
        <taxon>Chitinophagaceae</taxon>
        <taxon>Chitinophaga</taxon>
    </lineage>
</organism>
<name>A0ABR7TJJ2_9BACT</name>
<comment type="caution">
    <text evidence="1">The sequence shown here is derived from an EMBL/GenBank/DDBJ whole genome shotgun (WGS) entry which is preliminary data.</text>
</comment>
<dbReference type="InterPro" id="IPR036388">
    <property type="entry name" value="WH-like_DNA-bd_sf"/>
</dbReference>
<keyword evidence="2" id="KW-1185">Reference proteome</keyword>
<dbReference type="Gene3D" id="3.40.50.300">
    <property type="entry name" value="P-loop containing nucleotide triphosphate hydrolases"/>
    <property type="match status" value="1"/>
</dbReference>
<gene>
    <name evidence="1" type="ORF">ICL07_09735</name>
</gene>